<accession>A0A267GII7</accession>
<evidence type="ECO:0000256" key="10">
    <source>
        <dbReference type="ARBA" id="ARBA00023128"/>
    </source>
</evidence>
<evidence type="ECO:0000313" key="15">
    <source>
        <dbReference type="EMBL" id="PAA85870.1"/>
    </source>
</evidence>
<reference evidence="15 16" key="1">
    <citation type="submission" date="2017-06" db="EMBL/GenBank/DDBJ databases">
        <title>A platform for efficient transgenesis in Macrostomum lignano, a flatworm model organism for stem cell research.</title>
        <authorList>
            <person name="Berezikov E."/>
        </authorList>
    </citation>
    <scope>NUCLEOTIDE SEQUENCE [LARGE SCALE GENOMIC DNA]</scope>
    <source>
        <strain evidence="15">DV1</strain>
        <tissue evidence="15">Whole organism</tissue>
    </source>
</reference>
<comment type="cofactor">
    <cofactor evidence="1">
        <name>FAD</name>
        <dbReference type="ChEBI" id="CHEBI:57692"/>
    </cofactor>
</comment>
<keyword evidence="9" id="KW-0520">NAD</keyword>
<evidence type="ECO:0000256" key="6">
    <source>
        <dbReference type="ARBA" id="ARBA00022827"/>
    </source>
</evidence>
<feature type="region of interest" description="Disordered" evidence="12">
    <location>
        <begin position="692"/>
        <end position="729"/>
    </location>
</feature>
<feature type="domain" description="FAD/NAD(P)-binding" evidence="13">
    <location>
        <begin position="209"/>
        <end position="542"/>
    </location>
</feature>
<dbReference type="SUPFAM" id="SSF51905">
    <property type="entry name" value="FAD/NAD(P)-binding domain"/>
    <property type="match status" value="2"/>
</dbReference>
<feature type="compositionally biased region" description="Basic and acidic residues" evidence="12">
    <location>
        <begin position="692"/>
        <end position="701"/>
    </location>
</feature>
<dbReference type="OrthoDB" id="6029at2759"/>
<keyword evidence="4" id="KW-0285">Flavoprotein</keyword>
<feature type="region of interest" description="Disordered" evidence="12">
    <location>
        <begin position="89"/>
        <end position="110"/>
    </location>
</feature>
<evidence type="ECO:0008006" key="17">
    <source>
        <dbReference type="Google" id="ProtNLM"/>
    </source>
</evidence>
<feature type="domain" description="Mitochondrial apoptosis-inducing factor C-terminal" evidence="14">
    <location>
        <begin position="559"/>
        <end position="607"/>
    </location>
</feature>
<dbReference type="SUPFAM" id="SSF55424">
    <property type="entry name" value="FAD/NAD-linked reductases, dimerisation (C-terminal) domain"/>
    <property type="match status" value="1"/>
</dbReference>
<keyword evidence="10" id="KW-0496">Mitochondrion</keyword>
<evidence type="ECO:0000256" key="4">
    <source>
        <dbReference type="ARBA" id="ARBA00022630"/>
    </source>
</evidence>
<dbReference type="Pfam" id="PF07992">
    <property type="entry name" value="Pyr_redox_2"/>
    <property type="match status" value="1"/>
</dbReference>
<dbReference type="PRINTS" id="PR00411">
    <property type="entry name" value="PNDRDTASEI"/>
</dbReference>
<evidence type="ECO:0000259" key="13">
    <source>
        <dbReference type="Pfam" id="PF07992"/>
    </source>
</evidence>
<name>A0A267GII7_9PLAT</name>
<keyword evidence="6" id="KW-0274">FAD</keyword>
<evidence type="ECO:0000313" key="16">
    <source>
        <dbReference type="Proteomes" id="UP000215902"/>
    </source>
</evidence>
<dbReference type="InterPro" id="IPR050446">
    <property type="entry name" value="FAD-oxidoreductase/Apoptosis"/>
</dbReference>
<dbReference type="GO" id="GO:0033108">
    <property type="term" value="P:mitochondrial respiratory chain complex assembly"/>
    <property type="evidence" value="ECO:0007669"/>
    <property type="project" value="TreeGrafter"/>
</dbReference>
<feature type="compositionally biased region" description="Polar residues" evidence="12">
    <location>
        <begin position="706"/>
        <end position="717"/>
    </location>
</feature>
<keyword evidence="5" id="KW-0053">Apoptosis</keyword>
<dbReference type="Gene3D" id="3.30.390.30">
    <property type="match status" value="1"/>
</dbReference>
<evidence type="ECO:0000256" key="5">
    <source>
        <dbReference type="ARBA" id="ARBA00022703"/>
    </source>
</evidence>
<evidence type="ECO:0000256" key="9">
    <source>
        <dbReference type="ARBA" id="ARBA00023027"/>
    </source>
</evidence>
<keyword evidence="16" id="KW-1185">Reference proteome</keyword>
<keyword evidence="8" id="KW-0560">Oxidoreductase</keyword>
<evidence type="ECO:0000256" key="8">
    <source>
        <dbReference type="ARBA" id="ARBA00023002"/>
    </source>
</evidence>
<dbReference type="InterPro" id="IPR036188">
    <property type="entry name" value="FAD/NAD-bd_sf"/>
</dbReference>
<dbReference type="GO" id="GO:0005739">
    <property type="term" value="C:mitochondrion"/>
    <property type="evidence" value="ECO:0007669"/>
    <property type="project" value="UniProtKB-SubCell"/>
</dbReference>
<evidence type="ECO:0000259" key="14">
    <source>
        <dbReference type="Pfam" id="PF14721"/>
    </source>
</evidence>
<feature type="region of interest" description="Disordered" evidence="12">
    <location>
        <begin position="180"/>
        <end position="199"/>
    </location>
</feature>
<evidence type="ECO:0000256" key="3">
    <source>
        <dbReference type="ARBA" id="ARBA00006442"/>
    </source>
</evidence>
<organism evidence="15 16">
    <name type="scientific">Macrostomum lignano</name>
    <dbReference type="NCBI Taxonomy" id="282301"/>
    <lineage>
        <taxon>Eukaryota</taxon>
        <taxon>Metazoa</taxon>
        <taxon>Spiralia</taxon>
        <taxon>Lophotrochozoa</taxon>
        <taxon>Platyhelminthes</taxon>
        <taxon>Rhabditophora</taxon>
        <taxon>Macrostomorpha</taxon>
        <taxon>Macrostomida</taxon>
        <taxon>Macrostomidae</taxon>
        <taxon>Macrostomum</taxon>
    </lineage>
</organism>
<dbReference type="GO" id="GO:0071949">
    <property type="term" value="F:FAD binding"/>
    <property type="evidence" value="ECO:0007669"/>
    <property type="project" value="TreeGrafter"/>
</dbReference>
<dbReference type="STRING" id="282301.A0A267GII7"/>
<evidence type="ECO:0000256" key="12">
    <source>
        <dbReference type="SAM" id="MobiDB-lite"/>
    </source>
</evidence>
<protein>
    <recommendedName>
        <fullName evidence="17">Pyr_redox_2 domain-containing protein</fullName>
    </recommendedName>
</protein>
<dbReference type="EMBL" id="NIVC01000302">
    <property type="protein sequence ID" value="PAA85870.1"/>
    <property type="molecule type" value="Genomic_DNA"/>
</dbReference>
<dbReference type="SMART" id="SM01353">
    <property type="entry name" value="AIF_C"/>
    <property type="match status" value="1"/>
</dbReference>
<comment type="catalytic activity">
    <reaction evidence="11">
        <text>A + NADH + H(+) = AH2 + NAD(+)</text>
        <dbReference type="Rhea" id="RHEA:11356"/>
        <dbReference type="ChEBI" id="CHEBI:13193"/>
        <dbReference type="ChEBI" id="CHEBI:15378"/>
        <dbReference type="ChEBI" id="CHEBI:17499"/>
        <dbReference type="ChEBI" id="CHEBI:57540"/>
        <dbReference type="ChEBI" id="CHEBI:57945"/>
    </reaction>
</comment>
<dbReference type="GO" id="GO:0016174">
    <property type="term" value="F:NAD(P)H oxidase H2O2-forming activity"/>
    <property type="evidence" value="ECO:0007669"/>
    <property type="project" value="TreeGrafter"/>
</dbReference>
<evidence type="ECO:0000256" key="2">
    <source>
        <dbReference type="ARBA" id="ARBA00004173"/>
    </source>
</evidence>
<dbReference type="GO" id="GO:0006915">
    <property type="term" value="P:apoptotic process"/>
    <property type="evidence" value="ECO:0007669"/>
    <property type="project" value="UniProtKB-KW"/>
</dbReference>
<dbReference type="PANTHER" id="PTHR43557">
    <property type="entry name" value="APOPTOSIS-INDUCING FACTOR 1"/>
    <property type="match status" value="1"/>
</dbReference>
<keyword evidence="7" id="KW-0809">Transit peptide</keyword>
<dbReference type="InterPro" id="IPR016156">
    <property type="entry name" value="FAD/NAD-linked_Rdtase_dimer_sf"/>
</dbReference>
<comment type="subcellular location">
    <subcellularLocation>
        <location evidence="2">Mitochondrion</location>
    </subcellularLocation>
</comment>
<evidence type="ECO:0000256" key="7">
    <source>
        <dbReference type="ARBA" id="ARBA00022946"/>
    </source>
</evidence>
<sequence>MLRFSRLASSAARHQRAALYSSRQFHSRFIAASTSGSGGGNGGDNAGDSAGRFYRIGAAAAAVAALAAAALSSPNADSRFPTAQVATATTSATGSTHVTYEQQLKQKRSQRRIVTPIDRFDNGGEIKRTDGLTAADAGDSRSLQKSALTRSAPAALPLAAGGAATGKSTAQRTVAEQQATLPAPAAPADSPGSVVTMSDRTGLPSRVPYLIIGSGFAGMAAARAIRASDPLSKVLMIGDEPYPPYLRPPLSKELWRRKDDRVKAMLSPLGDMRRNSWLFVEPDSFFIEPRRLHLADTGGVSLWKGRRVIALDIADKRVTLDSGDRIEYGKCLLATGGRPRTLPVFDAAAAQSPEVASRTAYFRNIDDFQSLRNKANQAKSVIVIGGGFLGCELAVSLTEVAKKTGLEVHQVFKESGTLAHVLPPHLSEHTSKFIAQSGVAQYPGERVTSVDWDSAAGQVKVGLSSGRSLSADLCLVAVGIEANTQLAESAGLEIDPGDGGFLVNAELEARADLYAAGDACSYYDVLLGRRRVEHVNHAEESGAVAGRNMASDPADPDRKRSTYQHQSSFWCNLANTLAWDAVGLVDSRLETQSFFAMPPLASDDGAAGSDTAEDYQYPGVVFYLKAGRVVGILLWNLPDEIFQDKKAFAPSRLNLARKVLAERQLADPAALQALAREFDVYQTVDDDYQDLKKYMETKERQQQQQAEASATANSSGPAATGVASAPVPA</sequence>
<dbReference type="InterPro" id="IPR029324">
    <property type="entry name" value="AIF_C"/>
</dbReference>
<feature type="compositionally biased region" description="Low complexity" evidence="12">
    <location>
        <begin position="89"/>
        <end position="99"/>
    </location>
</feature>
<comment type="caution">
    <text evidence="15">The sequence shown here is derived from an EMBL/GenBank/DDBJ whole genome shotgun (WGS) entry which is preliminary data.</text>
</comment>
<gene>
    <name evidence="15" type="ORF">BOX15_Mlig026553g2</name>
</gene>
<dbReference type="Pfam" id="PF14721">
    <property type="entry name" value="AIF_C"/>
    <property type="match status" value="1"/>
</dbReference>
<evidence type="ECO:0000256" key="1">
    <source>
        <dbReference type="ARBA" id="ARBA00001974"/>
    </source>
</evidence>
<dbReference type="InterPro" id="IPR023753">
    <property type="entry name" value="FAD/NAD-binding_dom"/>
</dbReference>
<proteinExistence type="inferred from homology"/>
<dbReference type="GO" id="GO:0046983">
    <property type="term" value="F:protein dimerization activity"/>
    <property type="evidence" value="ECO:0007669"/>
    <property type="project" value="InterPro"/>
</dbReference>
<dbReference type="PANTHER" id="PTHR43557:SF4">
    <property type="entry name" value="APOPTOSIS-INDUCING FACTOR 1, MITOCHONDRIAL"/>
    <property type="match status" value="1"/>
</dbReference>
<dbReference type="AlphaFoldDB" id="A0A267GII7"/>
<dbReference type="PRINTS" id="PR00368">
    <property type="entry name" value="FADPNR"/>
</dbReference>
<evidence type="ECO:0000256" key="11">
    <source>
        <dbReference type="ARBA" id="ARBA00047786"/>
    </source>
</evidence>
<comment type="similarity">
    <text evidence="3">Belongs to the FAD-dependent oxidoreductase family.</text>
</comment>
<dbReference type="Gene3D" id="3.50.50.60">
    <property type="entry name" value="FAD/NAD(P)-binding domain"/>
    <property type="match status" value="2"/>
</dbReference>
<dbReference type="Proteomes" id="UP000215902">
    <property type="component" value="Unassembled WGS sequence"/>
</dbReference>